<reference evidence="9 10" key="2">
    <citation type="submission" date="2018-05" db="EMBL/GenBank/DDBJ databases">
        <authorList>
            <person name="Lanie J.A."/>
            <person name="Ng W.-L."/>
            <person name="Kazmierczak K.M."/>
            <person name="Andrzejewski T.M."/>
            <person name="Davidsen T.M."/>
            <person name="Wayne K.J."/>
            <person name="Tettelin H."/>
            <person name="Glass J.I."/>
            <person name="Rusch D."/>
            <person name="Podicherti R."/>
            <person name="Tsui H.-C.T."/>
            <person name="Winkler M.E."/>
        </authorList>
    </citation>
    <scope>NUCLEOTIDE SEQUENCE [LARGE SCALE GENOMIC DNA]</scope>
    <source>
        <strain evidence="9 10">YBY</strain>
    </source>
</reference>
<comment type="caution">
    <text evidence="9">The sequence shown here is derived from an EMBL/GenBank/DDBJ whole genome shotgun (WGS) entry which is preliminary data.</text>
</comment>
<keyword evidence="3" id="KW-0547">Nucleotide-binding</keyword>
<dbReference type="GO" id="GO:0017004">
    <property type="term" value="P:cytochrome complex assembly"/>
    <property type="evidence" value="ECO:0007669"/>
    <property type="project" value="UniProtKB-KW"/>
</dbReference>
<feature type="domain" description="ABC transporter" evidence="8">
    <location>
        <begin position="2"/>
        <end position="205"/>
    </location>
</feature>
<dbReference type="AlphaFoldDB" id="A0A2U2BLA5"/>
<dbReference type="InterPro" id="IPR017871">
    <property type="entry name" value="ABC_transporter-like_CS"/>
</dbReference>
<keyword evidence="5 9" id="KW-0067">ATP-binding</keyword>
<organism evidence="9 10">
    <name type="scientific">Alcaligenes faecalis</name>
    <dbReference type="NCBI Taxonomy" id="511"/>
    <lineage>
        <taxon>Bacteria</taxon>
        <taxon>Pseudomonadati</taxon>
        <taxon>Pseudomonadota</taxon>
        <taxon>Betaproteobacteria</taxon>
        <taxon>Burkholderiales</taxon>
        <taxon>Alcaligenaceae</taxon>
        <taxon>Alcaligenes</taxon>
    </lineage>
</organism>
<dbReference type="GO" id="GO:0005524">
    <property type="term" value="F:ATP binding"/>
    <property type="evidence" value="ECO:0007669"/>
    <property type="project" value="UniProtKB-KW"/>
</dbReference>
<protein>
    <submittedName>
        <fullName evidence="9">Heme ABC transporter ATP-binding protein CcmA</fullName>
    </submittedName>
</protein>
<evidence type="ECO:0000313" key="9">
    <source>
        <dbReference type="EMBL" id="PWE14747.1"/>
    </source>
</evidence>
<dbReference type="NCBIfam" id="NF010061">
    <property type="entry name" value="PRK13538.1"/>
    <property type="match status" value="1"/>
</dbReference>
<dbReference type="Proteomes" id="UP000245216">
    <property type="component" value="Unassembled WGS sequence"/>
</dbReference>
<keyword evidence="1" id="KW-0813">Transport</keyword>
<dbReference type="PROSITE" id="PS50893">
    <property type="entry name" value="ABC_TRANSPORTER_2"/>
    <property type="match status" value="1"/>
</dbReference>
<gene>
    <name evidence="9" type="ORF">DF183_08590</name>
</gene>
<dbReference type="InterPro" id="IPR003439">
    <property type="entry name" value="ABC_transporter-like_ATP-bd"/>
</dbReference>
<evidence type="ECO:0000256" key="5">
    <source>
        <dbReference type="ARBA" id="ARBA00022840"/>
    </source>
</evidence>
<evidence type="ECO:0000256" key="4">
    <source>
        <dbReference type="ARBA" id="ARBA00022748"/>
    </source>
</evidence>
<evidence type="ECO:0000256" key="6">
    <source>
        <dbReference type="ARBA" id="ARBA00022967"/>
    </source>
</evidence>
<dbReference type="Pfam" id="PF00005">
    <property type="entry name" value="ABC_tran"/>
    <property type="match status" value="1"/>
</dbReference>
<dbReference type="STRING" id="511.UZ73_07485"/>
<keyword evidence="6" id="KW-1278">Translocase</keyword>
<accession>A0A2U2BLA5</accession>
<evidence type="ECO:0000256" key="7">
    <source>
        <dbReference type="ARBA" id="ARBA00023136"/>
    </source>
</evidence>
<dbReference type="InterPro" id="IPR027417">
    <property type="entry name" value="P-loop_NTPase"/>
</dbReference>
<keyword evidence="7" id="KW-0472">Membrane</keyword>
<dbReference type="RefSeq" id="WP_109088856.1">
    <property type="nucleotide sequence ID" value="NZ_QEXO01000002.1"/>
</dbReference>
<keyword evidence="4" id="KW-0201">Cytochrome c-type biogenesis</keyword>
<dbReference type="PANTHER" id="PTHR43499">
    <property type="entry name" value="ABC TRANSPORTER I FAMILY MEMBER 1"/>
    <property type="match status" value="1"/>
</dbReference>
<dbReference type="InterPro" id="IPR003593">
    <property type="entry name" value="AAA+_ATPase"/>
</dbReference>
<keyword evidence="2" id="KW-1003">Cell membrane</keyword>
<dbReference type="GO" id="GO:0022857">
    <property type="term" value="F:transmembrane transporter activity"/>
    <property type="evidence" value="ECO:0007669"/>
    <property type="project" value="InterPro"/>
</dbReference>
<dbReference type="NCBIfam" id="TIGR01189">
    <property type="entry name" value="ccmA"/>
    <property type="match status" value="1"/>
</dbReference>
<dbReference type="SUPFAM" id="SSF52540">
    <property type="entry name" value="P-loop containing nucleoside triphosphate hydrolases"/>
    <property type="match status" value="1"/>
</dbReference>
<dbReference type="EMBL" id="QEXO01000002">
    <property type="protein sequence ID" value="PWE14747.1"/>
    <property type="molecule type" value="Genomic_DNA"/>
</dbReference>
<dbReference type="PANTHER" id="PTHR43499:SF1">
    <property type="entry name" value="ABC TRANSPORTER I FAMILY MEMBER 1"/>
    <property type="match status" value="1"/>
</dbReference>
<evidence type="ECO:0000313" key="10">
    <source>
        <dbReference type="Proteomes" id="UP000245216"/>
    </source>
</evidence>
<dbReference type="GO" id="GO:0016887">
    <property type="term" value="F:ATP hydrolysis activity"/>
    <property type="evidence" value="ECO:0007669"/>
    <property type="project" value="InterPro"/>
</dbReference>
<evidence type="ECO:0000256" key="3">
    <source>
        <dbReference type="ARBA" id="ARBA00022741"/>
    </source>
</evidence>
<dbReference type="PROSITE" id="PS00211">
    <property type="entry name" value="ABC_TRANSPORTER_1"/>
    <property type="match status" value="1"/>
</dbReference>
<dbReference type="Gene3D" id="3.40.50.300">
    <property type="entry name" value="P-loop containing nucleotide triphosphate hydrolases"/>
    <property type="match status" value="1"/>
</dbReference>
<dbReference type="InterPro" id="IPR005895">
    <property type="entry name" value="ABC_transptr_haem_export_CcmA"/>
</dbReference>
<dbReference type="SMART" id="SM00382">
    <property type="entry name" value="AAA"/>
    <property type="match status" value="1"/>
</dbReference>
<evidence type="ECO:0000256" key="2">
    <source>
        <dbReference type="ARBA" id="ARBA00022475"/>
    </source>
</evidence>
<sequence length="206" mass="22795">MLQAVSLTCRRGQRRVFSELSLRLEAGQCCLVSGPNGSGKTSLLRILANIAQADEGQLIWRDRPVQSNDSDYRRQLVYGGHAPALNGSLSVQENLDSLLMQDRVPLGRDACDQALLAGGLLAYRRVPVRQLSAGQRRRVFLVRLSLSNRPLWILDEQLTALDSAGQKFLGELIAQHLHKQGAVILTSHQTLPWDLEVQHLDLGQAC</sequence>
<reference evidence="9 10" key="1">
    <citation type="submission" date="2018-05" db="EMBL/GenBank/DDBJ databases">
        <title>Genome Sequence of an Efficient Indole-Degrading Bacterium, Alcaligenes sp.YBY.</title>
        <authorList>
            <person name="Yang B."/>
        </authorList>
    </citation>
    <scope>NUCLEOTIDE SEQUENCE [LARGE SCALE GENOMIC DNA]</scope>
    <source>
        <strain evidence="9 10">YBY</strain>
    </source>
</reference>
<evidence type="ECO:0000259" key="8">
    <source>
        <dbReference type="PROSITE" id="PS50893"/>
    </source>
</evidence>
<evidence type="ECO:0000256" key="1">
    <source>
        <dbReference type="ARBA" id="ARBA00022448"/>
    </source>
</evidence>
<name>A0A2U2BLA5_ALCFA</name>
<proteinExistence type="predicted"/>